<dbReference type="EMBL" id="CM047909">
    <property type="protein sequence ID" value="KAJ0079727.1"/>
    <property type="molecule type" value="Genomic_DNA"/>
</dbReference>
<gene>
    <name evidence="1" type="ORF">Patl1_23449</name>
</gene>
<comment type="caution">
    <text evidence="1">The sequence shown here is derived from an EMBL/GenBank/DDBJ whole genome shotgun (WGS) entry which is preliminary data.</text>
</comment>
<dbReference type="Proteomes" id="UP001164250">
    <property type="component" value="Chromosome 13"/>
</dbReference>
<protein>
    <submittedName>
        <fullName evidence="1">Uncharacterized protein</fullName>
    </submittedName>
</protein>
<evidence type="ECO:0000313" key="1">
    <source>
        <dbReference type="EMBL" id="KAJ0079727.1"/>
    </source>
</evidence>
<proteinExistence type="predicted"/>
<accession>A0ACC0ZY89</accession>
<name>A0ACC0ZY89_9ROSI</name>
<reference evidence="2" key="1">
    <citation type="journal article" date="2023" name="G3 (Bethesda)">
        <title>Genome assembly and association tests identify interacting loci associated with vigor, precocity, and sex in interspecific pistachio rootstocks.</title>
        <authorList>
            <person name="Palmer W."/>
            <person name="Jacygrad E."/>
            <person name="Sagayaradj S."/>
            <person name="Cavanaugh K."/>
            <person name="Han R."/>
            <person name="Bertier L."/>
            <person name="Beede B."/>
            <person name="Kafkas S."/>
            <person name="Golino D."/>
            <person name="Preece J."/>
            <person name="Michelmore R."/>
        </authorList>
    </citation>
    <scope>NUCLEOTIDE SEQUENCE [LARGE SCALE GENOMIC DNA]</scope>
</reference>
<sequence>MGKAVENFLYKQRHGLQIFRNVEELKSVGIRFRPRNKGCLTDITFSLGTLKLPPIIVDDSTRSKFLNLIAYYIAFLDALNDWSQDVKQLRDKKMLVNTLGSDDEVAKPFNEIGVGLLFLLQY</sequence>
<organism evidence="1 2">
    <name type="scientific">Pistacia atlantica</name>
    <dbReference type="NCBI Taxonomy" id="434234"/>
    <lineage>
        <taxon>Eukaryota</taxon>
        <taxon>Viridiplantae</taxon>
        <taxon>Streptophyta</taxon>
        <taxon>Embryophyta</taxon>
        <taxon>Tracheophyta</taxon>
        <taxon>Spermatophyta</taxon>
        <taxon>Magnoliopsida</taxon>
        <taxon>eudicotyledons</taxon>
        <taxon>Gunneridae</taxon>
        <taxon>Pentapetalae</taxon>
        <taxon>rosids</taxon>
        <taxon>malvids</taxon>
        <taxon>Sapindales</taxon>
        <taxon>Anacardiaceae</taxon>
        <taxon>Pistacia</taxon>
    </lineage>
</organism>
<keyword evidence="2" id="KW-1185">Reference proteome</keyword>
<evidence type="ECO:0000313" key="2">
    <source>
        <dbReference type="Proteomes" id="UP001164250"/>
    </source>
</evidence>